<dbReference type="SUPFAM" id="SSF52141">
    <property type="entry name" value="Uracil-DNA glycosylase-like"/>
    <property type="match status" value="1"/>
</dbReference>
<dbReference type="Proteomes" id="UP000694906">
    <property type="component" value="Unplaced"/>
</dbReference>
<keyword evidence="3" id="KW-0238">DNA-binding</keyword>
<name>A0AAX6SCM8_HETGA</name>
<dbReference type="InterPro" id="IPR036895">
    <property type="entry name" value="Uracil-DNA_glycosylase-like_sf"/>
</dbReference>
<keyword evidence="2" id="KW-0378">Hydrolase</keyword>
<proteinExistence type="predicted"/>
<dbReference type="GO" id="GO:0017065">
    <property type="term" value="F:single-strand selective uracil DNA N-glycosylase activity"/>
    <property type="evidence" value="ECO:0007669"/>
    <property type="project" value="InterPro"/>
</dbReference>
<dbReference type="AlphaFoldDB" id="A0AAX6SCM8"/>
<evidence type="ECO:0000256" key="2">
    <source>
        <dbReference type="ARBA" id="ARBA00022801"/>
    </source>
</evidence>
<keyword evidence="1" id="KW-0227">DNA damage</keyword>
<gene>
    <name evidence="7 8" type="primary">Smug1</name>
</gene>
<dbReference type="InterPro" id="IPR039134">
    <property type="entry name" value="SMUG1"/>
</dbReference>
<reference evidence="7 8" key="1">
    <citation type="submission" date="2025-04" db="UniProtKB">
        <authorList>
            <consortium name="RefSeq"/>
        </authorList>
    </citation>
    <scope>IDENTIFICATION</scope>
</reference>
<dbReference type="GO" id="GO:0006284">
    <property type="term" value="P:base-excision repair"/>
    <property type="evidence" value="ECO:0007669"/>
    <property type="project" value="InterPro"/>
</dbReference>
<feature type="region of interest" description="Disordered" evidence="5">
    <location>
        <begin position="191"/>
        <end position="233"/>
    </location>
</feature>
<evidence type="ECO:0000313" key="6">
    <source>
        <dbReference type="Proteomes" id="UP000694906"/>
    </source>
</evidence>
<evidence type="ECO:0000256" key="4">
    <source>
        <dbReference type="ARBA" id="ARBA00023204"/>
    </source>
</evidence>
<protein>
    <submittedName>
        <fullName evidence="7 8">Single-strand selective monofunctional uracil DNA glycosylase isoform X1</fullName>
    </submittedName>
</protein>
<sequence>MAVPQAFPVGPLPEPAGALMEAQPCAQNLAEGFLEEELRLNVELSQLHFSQPVGLIYNPVDYAWEPHRSYVTRYCQGPKEVLFLGMNPGPFGMAQTGVPFGEVSVVRDWLGIGGPVLTPAQEHPKRPVLGLQCPQSEIWNLFGNQLCPIFWCQNRNVEPFLDSHTAKQREAGKPPVRILFSSLGVITEKRVGLGRAGRRPRPASPDPNVHVMELSAQPRTPPSRGENPTTGEHLDQTTAMKAQHQTRVSEQPSQQALVQEKMQIFLLEAFKCHRTPEFGISPYSQETDVPSEDGWV</sequence>
<dbReference type="RefSeq" id="XP_004872843.2">
    <property type="nucleotide sequence ID" value="XM_004872786.3"/>
</dbReference>
<accession>A0AAX6SCM8</accession>
<evidence type="ECO:0000313" key="7">
    <source>
        <dbReference type="RefSeq" id="XP_004872843.2"/>
    </source>
</evidence>
<dbReference type="GO" id="GO:0003677">
    <property type="term" value="F:DNA binding"/>
    <property type="evidence" value="ECO:0007669"/>
    <property type="project" value="UniProtKB-KW"/>
</dbReference>
<evidence type="ECO:0000256" key="3">
    <source>
        <dbReference type="ARBA" id="ARBA00023125"/>
    </source>
</evidence>
<dbReference type="PANTHER" id="PTHR13235:SF2">
    <property type="entry name" value="SINGLE-STRAND SELECTIVE MONOFUNCTIONAL URACIL DNA GLYCOSYLASE"/>
    <property type="match status" value="1"/>
</dbReference>
<dbReference type="PANTHER" id="PTHR13235">
    <property type="entry name" value="SINGLE-STRAND SELECTIVE MONOFUNCTIONAL URACIL DNA GLYCOSYLASE"/>
    <property type="match status" value="1"/>
</dbReference>
<dbReference type="Gene3D" id="3.40.470.10">
    <property type="entry name" value="Uracil-DNA glycosylase-like domain"/>
    <property type="match status" value="1"/>
</dbReference>
<evidence type="ECO:0000256" key="5">
    <source>
        <dbReference type="SAM" id="MobiDB-lite"/>
    </source>
</evidence>
<evidence type="ECO:0000256" key="1">
    <source>
        <dbReference type="ARBA" id="ARBA00022763"/>
    </source>
</evidence>
<evidence type="ECO:0000313" key="8">
    <source>
        <dbReference type="RefSeq" id="XP_021106223.1"/>
    </source>
</evidence>
<keyword evidence="6" id="KW-1185">Reference proteome</keyword>
<dbReference type="GO" id="GO:0000703">
    <property type="term" value="F:oxidized pyrimidine nucleobase lesion DNA N-glycosylase activity"/>
    <property type="evidence" value="ECO:0007669"/>
    <property type="project" value="TreeGrafter"/>
</dbReference>
<dbReference type="RefSeq" id="XP_021106223.1">
    <property type="nucleotide sequence ID" value="XM_021250564.1"/>
</dbReference>
<keyword evidence="4" id="KW-0234">DNA repair</keyword>
<organism evidence="6 8">
    <name type="scientific">Heterocephalus glaber</name>
    <name type="common">Naked mole rat</name>
    <dbReference type="NCBI Taxonomy" id="10181"/>
    <lineage>
        <taxon>Eukaryota</taxon>
        <taxon>Metazoa</taxon>
        <taxon>Chordata</taxon>
        <taxon>Craniata</taxon>
        <taxon>Vertebrata</taxon>
        <taxon>Euteleostomi</taxon>
        <taxon>Mammalia</taxon>
        <taxon>Eutheria</taxon>
        <taxon>Euarchontoglires</taxon>
        <taxon>Glires</taxon>
        <taxon>Rodentia</taxon>
        <taxon>Hystricomorpha</taxon>
        <taxon>Bathyergidae</taxon>
        <taxon>Heterocephalus</taxon>
    </lineage>
</organism>
<dbReference type="CTD" id="23583"/>
<dbReference type="GeneID" id="101709636"/>